<dbReference type="OrthoDB" id="55737at2759"/>
<evidence type="ECO:0000313" key="1">
    <source>
        <dbReference type="EMBL" id="EJK68548.1"/>
    </source>
</evidence>
<organism evidence="1 2">
    <name type="scientific">Thalassiosira oceanica</name>
    <name type="common">Marine diatom</name>
    <dbReference type="NCBI Taxonomy" id="159749"/>
    <lineage>
        <taxon>Eukaryota</taxon>
        <taxon>Sar</taxon>
        <taxon>Stramenopiles</taxon>
        <taxon>Ochrophyta</taxon>
        <taxon>Bacillariophyta</taxon>
        <taxon>Coscinodiscophyceae</taxon>
        <taxon>Thalassiosirophycidae</taxon>
        <taxon>Thalassiosirales</taxon>
        <taxon>Thalassiosiraceae</taxon>
        <taxon>Thalassiosira</taxon>
    </lineage>
</organism>
<sequence length="156" mass="17675">MNFVSSDPPQYDEIEARRESLQAKPSTNGQVGPFEEALGQFHTGNVFPIVVAGAFGEVNEDASKLVTNLARLTAKTDFGKSMSPLRGINYFEVNFVRFFWLAANNRSFESGQRRVSLLQYLSISDPEPYCDRALINASIIRRRRDENLSIHFKVIR</sequence>
<protein>
    <submittedName>
        <fullName evidence="1">Uncharacterized protein</fullName>
    </submittedName>
</protein>
<comment type="caution">
    <text evidence="1">The sequence shown here is derived from an EMBL/GenBank/DDBJ whole genome shotgun (WGS) entry which is preliminary data.</text>
</comment>
<gene>
    <name evidence="1" type="ORF">THAOC_10260</name>
</gene>
<dbReference type="Proteomes" id="UP000266841">
    <property type="component" value="Unassembled WGS sequence"/>
</dbReference>
<proteinExistence type="predicted"/>
<dbReference type="EMBL" id="AGNL01011177">
    <property type="protein sequence ID" value="EJK68548.1"/>
    <property type="molecule type" value="Genomic_DNA"/>
</dbReference>
<name>K0SQG4_THAOC</name>
<evidence type="ECO:0000313" key="2">
    <source>
        <dbReference type="Proteomes" id="UP000266841"/>
    </source>
</evidence>
<dbReference type="AlphaFoldDB" id="K0SQG4"/>
<reference evidence="1 2" key="1">
    <citation type="journal article" date="2012" name="Genome Biol.">
        <title>Genome and low-iron response of an oceanic diatom adapted to chronic iron limitation.</title>
        <authorList>
            <person name="Lommer M."/>
            <person name="Specht M."/>
            <person name="Roy A.S."/>
            <person name="Kraemer L."/>
            <person name="Andreson R."/>
            <person name="Gutowska M.A."/>
            <person name="Wolf J."/>
            <person name="Bergner S.V."/>
            <person name="Schilhabel M.B."/>
            <person name="Klostermeier U.C."/>
            <person name="Beiko R.G."/>
            <person name="Rosenstiel P."/>
            <person name="Hippler M."/>
            <person name="Laroche J."/>
        </authorList>
    </citation>
    <scope>NUCLEOTIDE SEQUENCE [LARGE SCALE GENOMIC DNA]</scope>
    <source>
        <strain evidence="1 2">CCMP1005</strain>
    </source>
</reference>
<accession>K0SQG4</accession>
<keyword evidence="2" id="KW-1185">Reference proteome</keyword>